<evidence type="ECO:0000256" key="16">
    <source>
        <dbReference type="ARBA" id="ARBA00075337"/>
    </source>
</evidence>
<dbReference type="GO" id="GO:0004810">
    <property type="term" value="F:CCA tRNA nucleotidyltransferase activity"/>
    <property type="evidence" value="ECO:0007669"/>
    <property type="project" value="InterPro"/>
</dbReference>
<proteinExistence type="inferred from homology"/>
<gene>
    <name evidence="19 21" type="primary">thiI</name>
    <name evidence="21" type="ORF">OE104_02000</name>
</gene>
<comment type="similarity">
    <text evidence="13 19">Belongs to the ThiI family.</text>
</comment>
<feature type="binding site" evidence="19">
    <location>
        <begin position="183"/>
        <end position="184"/>
    </location>
    <ligand>
        <name>ATP</name>
        <dbReference type="ChEBI" id="CHEBI:30616"/>
    </ligand>
</feature>
<evidence type="ECO:0000256" key="9">
    <source>
        <dbReference type="ARBA" id="ARBA00022977"/>
    </source>
</evidence>
<dbReference type="PROSITE" id="PS51165">
    <property type="entry name" value="THUMP"/>
    <property type="match status" value="1"/>
</dbReference>
<evidence type="ECO:0000256" key="10">
    <source>
        <dbReference type="ARBA" id="ARBA00050570"/>
    </source>
</evidence>
<evidence type="ECO:0000259" key="20">
    <source>
        <dbReference type="PROSITE" id="PS51165"/>
    </source>
</evidence>
<dbReference type="InterPro" id="IPR004114">
    <property type="entry name" value="THUMP_dom"/>
</dbReference>
<feature type="binding site" evidence="19">
    <location>
        <position position="265"/>
    </location>
    <ligand>
        <name>ATP</name>
        <dbReference type="ChEBI" id="CHEBI:30616"/>
    </ligand>
</feature>
<evidence type="ECO:0000256" key="15">
    <source>
        <dbReference type="ARBA" id="ARBA00071867"/>
    </source>
</evidence>
<dbReference type="Pfam" id="PF22025">
    <property type="entry name" value="ThiI_fer"/>
    <property type="match status" value="1"/>
</dbReference>
<dbReference type="Gene3D" id="3.40.50.620">
    <property type="entry name" value="HUPs"/>
    <property type="match status" value="1"/>
</dbReference>
<dbReference type="AlphaFoldDB" id="A0A9E8RW33"/>
<dbReference type="SUPFAM" id="SSF52402">
    <property type="entry name" value="Adenine nucleotide alpha hydrolases-like"/>
    <property type="match status" value="1"/>
</dbReference>
<evidence type="ECO:0000256" key="1">
    <source>
        <dbReference type="ARBA" id="ARBA00004496"/>
    </source>
</evidence>
<dbReference type="InterPro" id="IPR050102">
    <property type="entry name" value="tRNA_sulfurtransferase_ThiI"/>
</dbReference>
<evidence type="ECO:0000256" key="7">
    <source>
        <dbReference type="ARBA" id="ARBA00022840"/>
    </source>
</evidence>
<dbReference type="EMBL" id="CP106878">
    <property type="protein sequence ID" value="WAA10141.1"/>
    <property type="molecule type" value="Genomic_DNA"/>
</dbReference>
<feature type="binding site" evidence="19">
    <location>
        <begin position="208"/>
        <end position="209"/>
    </location>
    <ligand>
        <name>ATP</name>
        <dbReference type="ChEBI" id="CHEBI:30616"/>
    </ligand>
</feature>
<evidence type="ECO:0000256" key="19">
    <source>
        <dbReference type="HAMAP-Rule" id="MF_00021"/>
    </source>
</evidence>
<dbReference type="GO" id="GO:0009229">
    <property type="term" value="P:thiamine diphosphate biosynthetic process"/>
    <property type="evidence" value="ECO:0007669"/>
    <property type="project" value="UniProtKB-UniRule"/>
</dbReference>
<comment type="function">
    <text evidence="12 19">Catalyzes the ATP-dependent transfer of a sulfur to tRNA to produce 4-thiouridine in position 8 of tRNAs, which functions as a near-UV photosensor. Also catalyzes the transfer of sulfur to the sulfur carrier protein ThiS, forming ThiS-thiocarboxylate. This is a step in the synthesis of thiazole, in the thiamine biosynthesis pathway. The sulfur is donated as persulfide by IscS.</text>
</comment>
<dbReference type="Pfam" id="PF02568">
    <property type="entry name" value="ThiI"/>
    <property type="match status" value="1"/>
</dbReference>
<evidence type="ECO:0000313" key="21">
    <source>
        <dbReference type="EMBL" id="WAA10141.1"/>
    </source>
</evidence>
<keyword evidence="8 19" id="KW-0694">RNA-binding</keyword>
<evidence type="ECO:0000256" key="17">
    <source>
        <dbReference type="ARBA" id="ARBA00077849"/>
    </source>
</evidence>
<dbReference type="GO" id="GO:0002937">
    <property type="term" value="P:tRNA 4-thiouridine biosynthesis"/>
    <property type="evidence" value="ECO:0007669"/>
    <property type="project" value="TreeGrafter"/>
</dbReference>
<dbReference type="InterPro" id="IPR020536">
    <property type="entry name" value="ThiI_AANH"/>
</dbReference>
<keyword evidence="5 19" id="KW-0808">Transferase</keyword>
<comment type="subcellular location">
    <subcellularLocation>
        <location evidence="1 19">Cytoplasm</location>
    </subcellularLocation>
</comment>
<keyword evidence="9 19" id="KW-0784">Thiamine biosynthesis</keyword>
<dbReference type="KEGG" id="faf:OE104_02000"/>
<evidence type="ECO:0000256" key="11">
    <source>
        <dbReference type="ARBA" id="ARBA00052330"/>
    </source>
</evidence>
<dbReference type="FunFam" id="3.40.50.620:FF:000053">
    <property type="entry name" value="Probable tRNA sulfurtransferase"/>
    <property type="match status" value="1"/>
</dbReference>
<evidence type="ECO:0000256" key="18">
    <source>
        <dbReference type="ARBA" id="ARBA00080570"/>
    </source>
</evidence>
<keyword evidence="3 19" id="KW-0963">Cytoplasm</keyword>
<organism evidence="21 22">
    <name type="scientific">Fervidibacillus albus</name>
    <dbReference type="NCBI Taxonomy" id="2980026"/>
    <lineage>
        <taxon>Bacteria</taxon>
        <taxon>Bacillati</taxon>
        <taxon>Bacillota</taxon>
        <taxon>Bacilli</taxon>
        <taxon>Bacillales</taxon>
        <taxon>Bacillaceae</taxon>
        <taxon>Fervidibacillus</taxon>
    </lineage>
</organism>
<dbReference type="EC" id="2.8.1.4" evidence="14 19"/>
<sequence length="402" mass="45890">MIYDQILIRYGEISTKGKNRQYFVDKLRDHLRYILRDFDQIKIKANRDRTYILLNGEDWEPIANRLKHVFGIQSFSPVLKVGKDIEIVKEYSRLLFEKLNAENKTFKVSAKRADKDYPYNSDELNRLIGGHLLKQIKGLSVDVHHPDLELRVEVRRDGVYLTCEVIKGAGGMPVNSAGKAMLMLSGGIDSPVAGYVSMKRGLEIEGVHFYSPPFTSVRSKEKVIDLAKKLAEISGRFTLHIVPFTEVQQTIQQSVPENYTMTVTRRMMLRITDELRKKQQGLAIVTGESLGQVASQTLESMFTINEVTNTPVLRPLIAMDKNEIIDIANRIDTLEISNRPYEDCCTIFTPAQPKTKPKRDRAESFEEKADYDTLIEKALTGIETIEIEAGKEPEQQLFENLF</sequence>
<dbReference type="GO" id="GO:0005829">
    <property type="term" value="C:cytosol"/>
    <property type="evidence" value="ECO:0007669"/>
    <property type="project" value="TreeGrafter"/>
</dbReference>
<dbReference type="HAMAP" id="MF_00021">
    <property type="entry name" value="ThiI"/>
    <property type="match status" value="1"/>
</dbReference>
<feature type="domain" description="THUMP" evidence="20">
    <location>
        <begin position="60"/>
        <end position="165"/>
    </location>
</feature>
<dbReference type="InterPro" id="IPR054173">
    <property type="entry name" value="ThiI_fer"/>
</dbReference>
<dbReference type="PANTHER" id="PTHR43209:SF1">
    <property type="entry name" value="TRNA SULFURTRANSFERASE"/>
    <property type="match status" value="1"/>
</dbReference>
<dbReference type="Proteomes" id="UP001164718">
    <property type="component" value="Chromosome"/>
</dbReference>
<evidence type="ECO:0000256" key="6">
    <source>
        <dbReference type="ARBA" id="ARBA00022741"/>
    </source>
</evidence>
<keyword evidence="22" id="KW-1185">Reference proteome</keyword>
<keyword evidence="4 19" id="KW-0820">tRNA-binding</keyword>
<dbReference type="InterPro" id="IPR003720">
    <property type="entry name" value="tRNA_STrfase"/>
</dbReference>
<dbReference type="InterPro" id="IPR049961">
    <property type="entry name" value="ThiI_N"/>
</dbReference>
<comment type="pathway">
    <text evidence="2 19">Cofactor biosynthesis; thiamine diphosphate biosynthesis.</text>
</comment>
<dbReference type="GO" id="GO:0000049">
    <property type="term" value="F:tRNA binding"/>
    <property type="evidence" value="ECO:0007669"/>
    <property type="project" value="UniProtKB-UniRule"/>
</dbReference>
<evidence type="ECO:0000256" key="12">
    <source>
        <dbReference type="ARBA" id="ARBA00058382"/>
    </source>
</evidence>
<evidence type="ECO:0000256" key="8">
    <source>
        <dbReference type="ARBA" id="ARBA00022884"/>
    </source>
</evidence>
<dbReference type="InterPro" id="IPR014729">
    <property type="entry name" value="Rossmann-like_a/b/a_fold"/>
</dbReference>
<dbReference type="Gene3D" id="3.30.2130.30">
    <property type="match status" value="1"/>
</dbReference>
<evidence type="ECO:0000313" key="22">
    <source>
        <dbReference type="Proteomes" id="UP001164718"/>
    </source>
</evidence>
<feature type="binding site" evidence="19">
    <location>
        <position position="287"/>
    </location>
    <ligand>
        <name>ATP</name>
        <dbReference type="ChEBI" id="CHEBI:30616"/>
    </ligand>
</feature>
<dbReference type="Pfam" id="PF02926">
    <property type="entry name" value="THUMP"/>
    <property type="match status" value="1"/>
</dbReference>
<keyword evidence="6 19" id="KW-0547">Nucleotide-binding</keyword>
<dbReference type="SUPFAM" id="SSF143437">
    <property type="entry name" value="THUMP domain-like"/>
    <property type="match status" value="1"/>
</dbReference>
<comment type="catalytic activity">
    <reaction evidence="11 19">
        <text>[ThiS sulfur-carrier protein]-C-terminal Gly-Gly-AMP + S-sulfanyl-L-cysteinyl-[cysteine desulfurase] + AH2 = [ThiS sulfur-carrier protein]-C-terminal-Gly-aminoethanethioate + L-cysteinyl-[cysteine desulfurase] + A + AMP + 2 H(+)</text>
        <dbReference type="Rhea" id="RHEA:43340"/>
        <dbReference type="Rhea" id="RHEA-COMP:12157"/>
        <dbReference type="Rhea" id="RHEA-COMP:12158"/>
        <dbReference type="Rhea" id="RHEA-COMP:12910"/>
        <dbReference type="Rhea" id="RHEA-COMP:19908"/>
        <dbReference type="ChEBI" id="CHEBI:13193"/>
        <dbReference type="ChEBI" id="CHEBI:15378"/>
        <dbReference type="ChEBI" id="CHEBI:17499"/>
        <dbReference type="ChEBI" id="CHEBI:29950"/>
        <dbReference type="ChEBI" id="CHEBI:61963"/>
        <dbReference type="ChEBI" id="CHEBI:90618"/>
        <dbReference type="ChEBI" id="CHEBI:232372"/>
        <dbReference type="ChEBI" id="CHEBI:456215"/>
    </reaction>
</comment>
<reference evidence="21" key="1">
    <citation type="submission" date="2022-09" db="EMBL/GenBank/DDBJ databases">
        <title>Complete Genomes of Fervidibacillus albus and Fervidibacillus halotolerans isolated from tidal flat sediments.</title>
        <authorList>
            <person name="Kwon K.K."/>
            <person name="Yang S.-H."/>
            <person name="Park M.J."/>
            <person name="Oh H.-M."/>
        </authorList>
    </citation>
    <scope>NUCLEOTIDE SEQUENCE</scope>
    <source>
        <strain evidence="21">MEBiC13591</strain>
    </source>
</reference>
<accession>A0A9E8RW33</accession>
<dbReference type="SMART" id="SM00981">
    <property type="entry name" value="THUMP"/>
    <property type="match status" value="1"/>
</dbReference>
<dbReference type="GO" id="GO:0009228">
    <property type="term" value="P:thiamine biosynthetic process"/>
    <property type="evidence" value="ECO:0007669"/>
    <property type="project" value="UniProtKB-KW"/>
</dbReference>
<evidence type="ECO:0000256" key="2">
    <source>
        <dbReference type="ARBA" id="ARBA00004948"/>
    </source>
</evidence>
<comment type="catalytic activity">
    <reaction evidence="10 19">
        <text>[ThiI sulfur-carrier protein]-S-sulfanyl-L-cysteine + a uridine in tRNA + 2 reduced [2Fe-2S]-[ferredoxin] + ATP + H(+) = [ThiI sulfur-carrier protein]-L-cysteine + a 4-thiouridine in tRNA + 2 oxidized [2Fe-2S]-[ferredoxin] + AMP + diphosphate</text>
        <dbReference type="Rhea" id="RHEA:24176"/>
        <dbReference type="Rhea" id="RHEA-COMP:10000"/>
        <dbReference type="Rhea" id="RHEA-COMP:10001"/>
        <dbReference type="Rhea" id="RHEA-COMP:13337"/>
        <dbReference type="Rhea" id="RHEA-COMP:13338"/>
        <dbReference type="Rhea" id="RHEA-COMP:13339"/>
        <dbReference type="Rhea" id="RHEA-COMP:13340"/>
        <dbReference type="ChEBI" id="CHEBI:15378"/>
        <dbReference type="ChEBI" id="CHEBI:29950"/>
        <dbReference type="ChEBI" id="CHEBI:30616"/>
        <dbReference type="ChEBI" id="CHEBI:33019"/>
        <dbReference type="ChEBI" id="CHEBI:33737"/>
        <dbReference type="ChEBI" id="CHEBI:33738"/>
        <dbReference type="ChEBI" id="CHEBI:61963"/>
        <dbReference type="ChEBI" id="CHEBI:65315"/>
        <dbReference type="ChEBI" id="CHEBI:136798"/>
        <dbReference type="ChEBI" id="CHEBI:456215"/>
        <dbReference type="EC" id="2.8.1.4"/>
    </reaction>
</comment>
<evidence type="ECO:0000256" key="14">
    <source>
        <dbReference type="ARBA" id="ARBA00066827"/>
    </source>
</evidence>
<dbReference type="PANTHER" id="PTHR43209">
    <property type="entry name" value="TRNA SULFURTRANSFERASE"/>
    <property type="match status" value="1"/>
</dbReference>
<evidence type="ECO:0000256" key="5">
    <source>
        <dbReference type="ARBA" id="ARBA00022679"/>
    </source>
</evidence>
<dbReference type="CDD" id="cd11716">
    <property type="entry name" value="THUMP_ThiI"/>
    <property type="match status" value="1"/>
</dbReference>
<dbReference type="GO" id="GO:0052837">
    <property type="term" value="P:thiazole biosynthetic process"/>
    <property type="evidence" value="ECO:0007669"/>
    <property type="project" value="TreeGrafter"/>
</dbReference>
<protein>
    <recommendedName>
        <fullName evidence="15 19">Probable tRNA sulfurtransferase</fullName>
        <ecNumber evidence="14 19">2.8.1.4</ecNumber>
    </recommendedName>
    <alternativeName>
        <fullName evidence="16 19">Sulfur carrier protein ThiS sulfurtransferase</fullName>
    </alternativeName>
    <alternativeName>
        <fullName evidence="17 19">Thiamine biosynthesis protein ThiI</fullName>
    </alternativeName>
    <alternativeName>
        <fullName evidence="18 19">tRNA 4-thiouridine synthase</fullName>
    </alternativeName>
</protein>
<evidence type="ECO:0000256" key="13">
    <source>
        <dbReference type="ARBA" id="ARBA00061472"/>
    </source>
</evidence>
<evidence type="ECO:0000256" key="4">
    <source>
        <dbReference type="ARBA" id="ARBA00022555"/>
    </source>
</evidence>
<dbReference type="NCBIfam" id="TIGR00342">
    <property type="entry name" value="tRNA uracil 4-sulfurtransferase ThiI"/>
    <property type="match status" value="1"/>
</dbReference>
<dbReference type="RefSeq" id="WP_275417926.1">
    <property type="nucleotide sequence ID" value="NZ_CP106878.1"/>
</dbReference>
<evidence type="ECO:0000256" key="3">
    <source>
        <dbReference type="ARBA" id="ARBA00022490"/>
    </source>
</evidence>
<dbReference type="GO" id="GO:0140741">
    <property type="term" value="F:tRNA-uracil-4 sulfurtransferase activity"/>
    <property type="evidence" value="ECO:0007669"/>
    <property type="project" value="UniProtKB-EC"/>
</dbReference>
<name>A0A9E8RW33_9BACI</name>
<dbReference type="InterPro" id="IPR049962">
    <property type="entry name" value="THUMP_ThiI"/>
</dbReference>
<keyword evidence="7 19" id="KW-0067">ATP-binding</keyword>
<dbReference type="CDD" id="cd01712">
    <property type="entry name" value="PPase_ThiI"/>
    <property type="match status" value="1"/>
</dbReference>
<feature type="binding site" evidence="19">
    <location>
        <position position="296"/>
    </location>
    <ligand>
        <name>ATP</name>
        <dbReference type="ChEBI" id="CHEBI:30616"/>
    </ligand>
</feature>
<dbReference type="GO" id="GO:0005524">
    <property type="term" value="F:ATP binding"/>
    <property type="evidence" value="ECO:0007669"/>
    <property type="project" value="UniProtKB-UniRule"/>
</dbReference>